<dbReference type="PANTHER" id="PTHR32089:SF112">
    <property type="entry name" value="LYSOZYME-LIKE PROTEIN-RELATED"/>
    <property type="match status" value="1"/>
</dbReference>
<organism evidence="5 6">
    <name type="scientific">Sphingomonas sanxanigenens</name>
    <dbReference type="NCBI Taxonomy" id="397260"/>
    <lineage>
        <taxon>Bacteria</taxon>
        <taxon>Pseudomonadati</taxon>
        <taxon>Pseudomonadota</taxon>
        <taxon>Alphaproteobacteria</taxon>
        <taxon>Sphingomonadales</taxon>
        <taxon>Sphingomonadaceae</taxon>
        <taxon>Sphingomonas</taxon>
    </lineage>
</organism>
<dbReference type="GO" id="GO:0016020">
    <property type="term" value="C:membrane"/>
    <property type="evidence" value="ECO:0007669"/>
    <property type="project" value="InterPro"/>
</dbReference>
<evidence type="ECO:0000259" key="4">
    <source>
        <dbReference type="PROSITE" id="PS50111"/>
    </source>
</evidence>
<reference evidence="5 6" key="1">
    <citation type="submission" date="2017-08" db="EMBL/GenBank/DDBJ databases">
        <title>Infants hospitalized years apart are colonized by the same room-sourced microbial strains.</title>
        <authorList>
            <person name="Brooks B."/>
            <person name="Olm M.R."/>
            <person name="Firek B.A."/>
            <person name="Baker R."/>
            <person name="Thomas B.C."/>
            <person name="Morowitz M.J."/>
            <person name="Banfield J.F."/>
        </authorList>
    </citation>
    <scope>NUCLEOTIDE SEQUENCE [LARGE SCALE GENOMIC DNA]</scope>
    <source>
        <strain evidence="5">S2_018_000_R2_101</strain>
    </source>
</reference>
<dbReference type="PROSITE" id="PS50111">
    <property type="entry name" value="CHEMOTAXIS_TRANSDUC_2"/>
    <property type="match status" value="1"/>
</dbReference>
<comment type="similarity">
    <text evidence="2">Belongs to the methyl-accepting chemotaxis (MCP) protein family.</text>
</comment>
<proteinExistence type="inferred from homology"/>
<dbReference type="GO" id="GO:0006935">
    <property type="term" value="P:chemotaxis"/>
    <property type="evidence" value="ECO:0007669"/>
    <property type="project" value="InterPro"/>
</dbReference>
<dbReference type="SMART" id="SM00283">
    <property type="entry name" value="MA"/>
    <property type="match status" value="1"/>
</dbReference>
<evidence type="ECO:0000313" key="5">
    <source>
        <dbReference type="EMBL" id="PZO90804.1"/>
    </source>
</evidence>
<dbReference type="Gene3D" id="1.10.287.950">
    <property type="entry name" value="Methyl-accepting chemotaxis protein"/>
    <property type="match status" value="1"/>
</dbReference>
<dbReference type="GO" id="GO:0004888">
    <property type="term" value="F:transmembrane signaling receptor activity"/>
    <property type="evidence" value="ECO:0007669"/>
    <property type="project" value="InterPro"/>
</dbReference>
<evidence type="ECO:0000256" key="2">
    <source>
        <dbReference type="ARBA" id="ARBA00029447"/>
    </source>
</evidence>
<evidence type="ECO:0000256" key="1">
    <source>
        <dbReference type="ARBA" id="ARBA00023224"/>
    </source>
</evidence>
<dbReference type="GO" id="GO:0007165">
    <property type="term" value="P:signal transduction"/>
    <property type="evidence" value="ECO:0007669"/>
    <property type="project" value="UniProtKB-KW"/>
</dbReference>
<dbReference type="Pfam" id="PF00015">
    <property type="entry name" value="MCPsignal"/>
    <property type="match status" value="1"/>
</dbReference>
<evidence type="ECO:0000256" key="3">
    <source>
        <dbReference type="PROSITE-ProRule" id="PRU00284"/>
    </source>
</evidence>
<sequence length="472" mass="51720">MLHNEIVAADPGAIDRVAKSCGDLAVGCTDAAGHISDVSDSVSRQIAMIATLEDIIGGLEADQRRAADSTDEARLLSEKARAKLEAGARVIAQSLDEFIAVTNLVVKLGEQVTEVTAALAQVKRVTQSIDTIARTTNMLALNAAIEAERAGEAGRTFAVVAAEVKKLAQSTRAATEEIDATMTWVGRETEAYVSEVRIGVDKSRAAQASLATVNETVSEVAQIVELVDHQSDGIARSTSLIHDNVLRCRDELSGFAREARSSERQLVDARDKMMELELLSNTMFDQIVHSGFASADRVFVDMAVDAARRVQAIVERGIAQGEVKMSDVFDTDYQLIPGSDPERFNNRFNDFADRYLRPVIDEVTAAHADVEGSVCSDINGYLPTHQTSRSQEPRAGDVEWNNARCRNRRILLDDATARAIKSDAPYLMAVYRYERGDEFSLLKNVFVPLYFNGRRWGNFEIAYVSDRGAARI</sequence>
<dbReference type="InterPro" id="IPR004090">
    <property type="entry name" value="Chemotax_Me-accpt_rcpt"/>
</dbReference>
<comment type="caution">
    <text evidence="5">The sequence shown here is derived from an EMBL/GenBank/DDBJ whole genome shotgun (WGS) entry which is preliminary data.</text>
</comment>
<dbReference type="PRINTS" id="PR00260">
    <property type="entry name" value="CHEMTRNSDUCR"/>
</dbReference>
<dbReference type="InterPro" id="IPR004089">
    <property type="entry name" value="MCPsignal_dom"/>
</dbReference>
<dbReference type="PANTHER" id="PTHR32089">
    <property type="entry name" value="METHYL-ACCEPTING CHEMOTAXIS PROTEIN MCPB"/>
    <property type="match status" value="1"/>
</dbReference>
<protein>
    <submittedName>
        <fullName evidence="5">Chemotaxis protein</fullName>
    </submittedName>
</protein>
<keyword evidence="1 3" id="KW-0807">Transducer</keyword>
<dbReference type="EMBL" id="QFNN01000020">
    <property type="protein sequence ID" value="PZO90804.1"/>
    <property type="molecule type" value="Genomic_DNA"/>
</dbReference>
<accession>A0A2W5A8I4</accession>
<name>A0A2W5A8I4_9SPHN</name>
<evidence type="ECO:0000313" key="6">
    <source>
        <dbReference type="Proteomes" id="UP000249066"/>
    </source>
</evidence>
<dbReference type="AlphaFoldDB" id="A0A2W5A8I4"/>
<feature type="domain" description="Methyl-accepting transducer" evidence="4">
    <location>
        <begin position="20"/>
        <end position="267"/>
    </location>
</feature>
<dbReference type="Proteomes" id="UP000249066">
    <property type="component" value="Unassembled WGS sequence"/>
</dbReference>
<dbReference type="SUPFAM" id="SSF58104">
    <property type="entry name" value="Methyl-accepting chemotaxis protein (MCP) signaling domain"/>
    <property type="match status" value="1"/>
</dbReference>
<gene>
    <name evidence="5" type="ORF">DI623_05575</name>
</gene>